<comment type="caution">
    <text evidence="1">The sequence shown here is derived from an EMBL/GenBank/DDBJ whole genome shotgun (WGS) entry which is preliminary data.</text>
</comment>
<dbReference type="AlphaFoldDB" id="A0A4Q5M221"/>
<gene>
    <name evidence="1" type="ORF">EWM59_07140</name>
</gene>
<dbReference type="RefSeq" id="WP_130020263.1">
    <property type="nucleotide sequence ID" value="NZ_SEWF01000008.1"/>
</dbReference>
<evidence type="ECO:0000313" key="2">
    <source>
        <dbReference type="Proteomes" id="UP000293162"/>
    </source>
</evidence>
<dbReference type="OrthoDB" id="954762at2"/>
<dbReference type="EMBL" id="SEWF01000008">
    <property type="protein sequence ID" value="RYU96282.1"/>
    <property type="molecule type" value="Genomic_DNA"/>
</dbReference>
<protein>
    <submittedName>
        <fullName evidence="1">Uncharacterized protein</fullName>
    </submittedName>
</protein>
<dbReference type="Proteomes" id="UP000293162">
    <property type="component" value="Unassembled WGS sequence"/>
</dbReference>
<reference evidence="1 2" key="1">
    <citation type="submission" date="2019-02" db="EMBL/GenBank/DDBJ databases">
        <title>Bacterial novel species Emticicia sp. 17J42-9 isolated from soil.</title>
        <authorList>
            <person name="Jung H.-Y."/>
        </authorList>
    </citation>
    <scope>NUCLEOTIDE SEQUENCE [LARGE SCALE GENOMIC DNA]</scope>
    <source>
        <strain evidence="1 2">17J42-9</strain>
    </source>
</reference>
<sequence>MKKLILLLVIGSLTYHPTHAQKASYVAMDIVKVKNGLWKEALYFFENNWKLYREDAIKEGIISSYKLLVNKADSVNNNIILFTEYPDSLSYRKSEENFRPILKKIHPNGPIYLNEKRRNDFMETVVFNWYRVWTDDKEKRK</sequence>
<name>A0A4Q5M221_9BACT</name>
<accession>A0A4Q5M221</accession>
<evidence type="ECO:0000313" key="1">
    <source>
        <dbReference type="EMBL" id="RYU96282.1"/>
    </source>
</evidence>
<keyword evidence="2" id="KW-1185">Reference proteome</keyword>
<proteinExistence type="predicted"/>
<organism evidence="1 2">
    <name type="scientific">Emticicia agri</name>
    <dbReference type="NCBI Taxonomy" id="2492393"/>
    <lineage>
        <taxon>Bacteria</taxon>
        <taxon>Pseudomonadati</taxon>
        <taxon>Bacteroidota</taxon>
        <taxon>Cytophagia</taxon>
        <taxon>Cytophagales</taxon>
        <taxon>Leadbetterellaceae</taxon>
        <taxon>Emticicia</taxon>
    </lineage>
</organism>